<sequence length="131" mass="15001">MAQLRNVIKYSGSVSAEQKKELIHFIECHPELKSGKFSNEFSWKTAQNLWMHVAEHLNALPGAKKEWKQWRKTWQDMKSTAKRKKTQLKNQLTTTGGGPQQDIIITEEDDQILDLIGSVVVEGDQLVLDLL</sequence>
<feature type="region of interest" description="Disordered" evidence="6">
    <location>
        <begin position="79"/>
        <end position="101"/>
    </location>
</feature>
<comment type="function">
    <text evidence="5">Involved in transvection phenomena (= synapsis-dependent gene expression), where the synaptic pairing of chromosomes carrying genes with which zeste interacts influences the expression of these genes. Zeste binds to DNA and stimulates transcription from a nearby promoter.</text>
</comment>
<dbReference type="PANTHER" id="PTHR23098">
    <property type="entry name" value="AGAP001331-PA-RELATED"/>
    <property type="match status" value="1"/>
</dbReference>
<evidence type="ECO:0000256" key="6">
    <source>
        <dbReference type="SAM" id="MobiDB-lite"/>
    </source>
</evidence>
<evidence type="ECO:0000256" key="4">
    <source>
        <dbReference type="ARBA" id="ARBA00023163"/>
    </source>
</evidence>
<feature type="domain" description="Myb/SANT-like DNA-binding" evidence="7">
    <location>
        <begin position="14"/>
        <end position="86"/>
    </location>
</feature>
<evidence type="ECO:0000256" key="5">
    <source>
        <dbReference type="ARBA" id="ARBA00025466"/>
    </source>
</evidence>
<dbReference type="GO" id="GO:0005634">
    <property type="term" value="C:nucleus"/>
    <property type="evidence" value="ECO:0007669"/>
    <property type="project" value="TreeGrafter"/>
</dbReference>
<dbReference type="InterPro" id="IPR028002">
    <property type="entry name" value="Myb_DNA-bind_5"/>
</dbReference>
<evidence type="ECO:0000256" key="2">
    <source>
        <dbReference type="ARBA" id="ARBA00016807"/>
    </source>
</evidence>
<keyword evidence="3" id="KW-0805">Transcription regulation</keyword>
<reference evidence="8" key="1">
    <citation type="submission" date="2025-08" db="UniProtKB">
        <authorList>
            <consortium name="RefSeq"/>
        </authorList>
    </citation>
    <scope>IDENTIFICATION</scope>
    <source>
        <tissue evidence="8">Whole insect</tissue>
    </source>
</reference>
<keyword evidence="4" id="KW-0804">Transcription</keyword>
<proteinExistence type="predicted"/>
<dbReference type="InParanoid" id="A0A6P7GVL2"/>
<dbReference type="PANTHER" id="PTHR23098:SF16">
    <property type="entry name" value="REGULATORY PROTEIN ZESTE"/>
    <property type="match status" value="1"/>
</dbReference>
<organism evidence="8">
    <name type="scientific">Diabrotica virgifera virgifera</name>
    <name type="common">western corn rootworm</name>
    <dbReference type="NCBI Taxonomy" id="50390"/>
    <lineage>
        <taxon>Eukaryota</taxon>
        <taxon>Metazoa</taxon>
        <taxon>Ecdysozoa</taxon>
        <taxon>Arthropoda</taxon>
        <taxon>Hexapoda</taxon>
        <taxon>Insecta</taxon>
        <taxon>Pterygota</taxon>
        <taxon>Neoptera</taxon>
        <taxon>Endopterygota</taxon>
        <taxon>Coleoptera</taxon>
        <taxon>Polyphaga</taxon>
        <taxon>Cucujiformia</taxon>
        <taxon>Chrysomeloidea</taxon>
        <taxon>Chrysomelidae</taxon>
        <taxon>Galerucinae</taxon>
        <taxon>Diabroticina</taxon>
        <taxon>Diabroticites</taxon>
        <taxon>Diabrotica</taxon>
    </lineage>
</organism>
<evidence type="ECO:0000256" key="1">
    <source>
        <dbReference type="ARBA" id="ARBA00011764"/>
    </source>
</evidence>
<dbReference type="Pfam" id="PF13873">
    <property type="entry name" value="Myb_DNA-bind_5"/>
    <property type="match status" value="1"/>
</dbReference>
<comment type="subunit">
    <text evidence="1">Self-associates forming complexes of several hundred monomers.</text>
</comment>
<dbReference type="AlphaFoldDB" id="A0A6P7GVL2"/>
<evidence type="ECO:0000313" key="8">
    <source>
        <dbReference type="RefSeq" id="XP_028153781.1"/>
    </source>
</evidence>
<evidence type="ECO:0000259" key="7">
    <source>
        <dbReference type="Pfam" id="PF13873"/>
    </source>
</evidence>
<evidence type="ECO:0000256" key="3">
    <source>
        <dbReference type="ARBA" id="ARBA00023015"/>
    </source>
</evidence>
<protein>
    <recommendedName>
        <fullName evidence="2">Regulatory protein zeste</fullName>
    </recommendedName>
</protein>
<dbReference type="RefSeq" id="XP_028153781.1">
    <property type="nucleotide sequence ID" value="XM_028297980.1"/>
</dbReference>
<name>A0A6P7GVL2_DIAVI</name>
<accession>A0A6P7GVL2</accession>
<gene>
    <name evidence="8" type="primary">LOC114347256</name>
</gene>